<evidence type="ECO:0000259" key="2">
    <source>
        <dbReference type="PROSITE" id="PS50110"/>
    </source>
</evidence>
<dbReference type="InterPro" id="IPR052155">
    <property type="entry name" value="Biofilm_reg_signaling"/>
</dbReference>
<dbReference type="SUPFAM" id="SSF55073">
    <property type="entry name" value="Nucleotide cyclase"/>
    <property type="match status" value="1"/>
</dbReference>
<evidence type="ECO:0000313" key="4">
    <source>
        <dbReference type="EMBL" id="MBK4735940.1"/>
    </source>
</evidence>
<feature type="domain" description="GGDEF" evidence="3">
    <location>
        <begin position="174"/>
        <end position="306"/>
    </location>
</feature>
<dbReference type="SMART" id="SM00267">
    <property type="entry name" value="GGDEF"/>
    <property type="match status" value="1"/>
</dbReference>
<dbReference type="Proteomes" id="UP000622890">
    <property type="component" value="Unassembled WGS sequence"/>
</dbReference>
<comment type="caution">
    <text evidence="4">The sequence shown here is derived from an EMBL/GenBank/DDBJ whole genome shotgun (WGS) entry which is preliminary data.</text>
</comment>
<dbReference type="PROSITE" id="PS50110">
    <property type="entry name" value="RESPONSE_REGULATORY"/>
    <property type="match status" value="1"/>
</dbReference>
<keyword evidence="5" id="KW-1185">Reference proteome</keyword>
<organism evidence="4 5">
    <name type="scientific">Noviherbaspirillum pedocola</name>
    <dbReference type="NCBI Taxonomy" id="2801341"/>
    <lineage>
        <taxon>Bacteria</taxon>
        <taxon>Pseudomonadati</taxon>
        <taxon>Pseudomonadota</taxon>
        <taxon>Betaproteobacteria</taxon>
        <taxon>Burkholderiales</taxon>
        <taxon>Oxalobacteraceae</taxon>
        <taxon>Noviherbaspirillum</taxon>
    </lineage>
</organism>
<feature type="modified residue" description="4-aspartylphosphate" evidence="1">
    <location>
        <position position="61"/>
    </location>
</feature>
<evidence type="ECO:0000313" key="5">
    <source>
        <dbReference type="Proteomes" id="UP000622890"/>
    </source>
</evidence>
<dbReference type="PROSITE" id="PS50887">
    <property type="entry name" value="GGDEF"/>
    <property type="match status" value="1"/>
</dbReference>
<accession>A0A934W747</accession>
<feature type="domain" description="Response regulatory" evidence="2">
    <location>
        <begin position="11"/>
        <end position="128"/>
    </location>
</feature>
<dbReference type="Gene3D" id="3.40.50.2300">
    <property type="match status" value="1"/>
</dbReference>
<dbReference type="Pfam" id="PF00990">
    <property type="entry name" value="GGDEF"/>
    <property type="match status" value="1"/>
</dbReference>
<dbReference type="NCBIfam" id="TIGR00254">
    <property type="entry name" value="GGDEF"/>
    <property type="match status" value="1"/>
</dbReference>
<dbReference type="RefSeq" id="WP_200592863.1">
    <property type="nucleotide sequence ID" value="NZ_JAEPBG010000006.1"/>
</dbReference>
<sequence>MIPDSEILAASILVVDDVRDNVEVMQDMLGHAGFTAVHGTTDPGSVVARQEANDYDLILLDLQMPNIDGFEVLRRLQAAHDPAAPFLPVVALTAHHDHKQRILDAGARGFIGKPCQFRDTVAQVRQAVMSHRVARQLHLMSVAQKAAQSKDLLTGLPTQQAFMAHLDDAIACGALAGVLHIDLDRFARINVQEGCNRGDALLVELATRLSRLFPNGACVAKLAEDAFAVAIHGAPLAETLFAAASAIQHAIVRPYPASGGFLHLTACVGMALADSTSIGTSLLDRAAQALTQAKRCGTQQAQMFRGPLQG</sequence>
<dbReference type="EMBL" id="JAEPBG010000006">
    <property type="protein sequence ID" value="MBK4735940.1"/>
    <property type="molecule type" value="Genomic_DNA"/>
</dbReference>
<dbReference type="PANTHER" id="PTHR44757:SF2">
    <property type="entry name" value="BIOFILM ARCHITECTURE MAINTENANCE PROTEIN MBAA"/>
    <property type="match status" value="1"/>
</dbReference>
<dbReference type="PANTHER" id="PTHR44757">
    <property type="entry name" value="DIGUANYLATE CYCLASE DGCP"/>
    <property type="match status" value="1"/>
</dbReference>
<dbReference type="Gene3D" id="3.30.70.270">
    <property type="match status" value="1"/>
</dbReference>
<dbReference type="InterPro" id="IPR000160">
    <property type="entry name" value="GGDEF_dom"/>
</dbReference>
<dbReference type="SUPFAM" id="SSF52172">
    <property type="entry name" value="CheY-like"/>
    <property type="match status" value="1"/>
</dbReference>
<dbReference type="InterPro" id="IPR043128">
    <property type="entry name" value="Rev_trsase/Diguanyl_cyclase"/>
</dbReference>
<dbReference type="CDD" id="cd01949">
    <property type="entry name" value="GGDEF"/>
    <property type="match status" value="1"/>
</dbReference>
<proteinExistence type="predicted"/>
<dbReference type="SMART" id="SM00448">
    <property type="entry name" value="REC"/>
    <property type="match status" value="1"/>
</dbReference>
<evidence type="ECO:0000259" key="3">
    <source>
        <dbReference type="PROSITE" id="PS50887"/>
    </source>
</evidence>
<dbReference type="InterPro" id="IPR011006">
    <property type="entry name" value="CheY-like_superfamily"/>
</dbReference>
<reference evidence="4" key="1">
    <citation type="submission" date="2021-01" db="EMBL/GenBank/DDBJ databases">
        <title>Genome sequence of strain Noviherbaspirillum sp. DKR-6.</title>
        <authorList>
            <person name="Chaudhary D.K."/>
        </authorList>
    </citation>
    <scope>NUCLEOTIDE SEQUENCE</scope>
    <source>
        <strain evidence="4">DKR-6</strain>
    </source>
</reference>
<name>A0A934W747_9BURK</name>
<dbReference type="AlphaFoldDB" id="A0A934W747"/>
<dbReference type="InterPro" id="IPR001789">
    <property type="entry name" value="Sig_transdc_resp-reg_receiver"/>
</dbReference>
<dbReference type="InterPro" id="IPR029787">
    <property type="entry name" value="Nucleotide_cyclase"/>
</dbReference>
<gene>
    <name evidence="4" type="ORF">JJB74_15070</name>
</gene>
<protein>
    <submittedName>
        <fullName evidence="4">Response regulator</fullName>
    </submittedName>
</protein>
<evidence type="ECO:0000256" key="1">
    <source>
        <dbReference type="PROSITE-ProRule" id="PRU00169"/>
    </source>
</evidence>
<dbReference type="Pfam" id="PF00072">
    <property type="entry name" value="Response_reg"/>
    <property type="match status" value="1"/>
</dbReference>
<keyword evidence="1" id="KW-0597">Phosphoprotein</keyword>
<dbReference type="GO" id="GO:0000160">
    <property type="term" value="P:phosphorelay signal transduction system"/>
    <property type="evidence" value="ECO:0007669"/>
    <property type="project" value="InterPro"/>
</dbReference>